<organism evidence="1 2">
    <name type="scientific">Dentiscutata heterogama</name>
    <dbReference type="NCBI Taxonomy" id="1316150"/>
    <lineage>
        <taxon>Eukaryota</taxon>
        <taxon>Fungi</taxon>
        <taxon>Fungi incertae sedis</taxon>
        <taxon>Mucoromycota</taxon>
        <taxon>Glomeromycotina</taxon>
        <taxon>Glomeromycetes</taxon>
        <taxon>Diversisporales</taxon>
        <taxon>Gigasporaceae</taxon>
        <taxon>Dentiscutata</taxon>
    </lineage>
</organism>
<proteinExistence type="predicted"/>
<protein>
    <submittedName>
        <fullName evidence="1">4049_t:CDS:1</fullName>
    </submittedName>
</protein>
<dbReference type="EMBL" id="CAJVPU010002877">
    <property type="protein sequence ID" value="CAG8509299.1"/>
    <property type="molecule type" value="Genomic_DNA"/>
</dbReference>
<evidence type="ECO:0000313" key="2">
    <source>
        <dbReference type="Proteomes" id="UP000789702"/>
    </source>
</evidence>
<feature type="non-terminal residue" evidence="1">
    <location>
        <position position="1"/>
    </location>
</feature>
<reference evidence="1" key="1">
    <citation type="submission" date="2021-06" db="EMBL/GenBank/DDBJ databases">
        <authorList>
            <person name="Kallberg Y."/>
            <person name="Tangrot J."/>
            <person name="Rosling A."/>
        </authorList>
    </citation>
    <scope>NUCLEOTIDE SEQUENCE</scope>
    <source>
        <strain evidence="1">IL203A</strain>
    </source>
</reference>
<evidence type="ECO:0000313" key="1">
    <source>
        <dbReference type="EMBL" id="CAG8509299.1"/>
    </source>
</evidence>
<accession>A0ACA9L624</accession>
<gene>
    <name evidence="1" type="ORF">DHETER_LOCUS3382</name>
</gene>
<name>A0ACA9L624_9GLOM</name>
<dbReference type="Proteomes" id="UP000789702">
    <property type="component" value="Unassembled WGS sequence"/>
</dbReference>
<comment type="caution">
    <text evidence="1">The sequence shown here is derived from an EMBL/GenBank/DDBJ whole genome shotgun (WGS) entry which is preliminary data.</text>
</comment>
<keyword evidence="2" id="KW-1185">Reference proteome</keyword>
<sequence>GLAKYKHTKELTQTIKFKYFFPINQLLQTFANKDLVFISDKFIVENSEPCFTIAYSSIVDNENPNCEFDLSNVPITIPYKTIQYNSVTGNSDIKMNMTIIYSLNSSRFKYLDHLHSNSGKMMIEATNIDYLKTSSINISRSESSRSTISDALLIIDIIDDDIDSTITKAPQDHKEYYTTNANIEAIVFYDSKKYHTIIEDYKSDEKQFDYENGNESDDENAIGITT</sequence>